<protein>
    <submittedName>
        <fullName evidence="7">Group 1 truncated hemoglobin</fullName>
    </submittedName>
</protein>
<evidence type="ECO:0000313" key="8">
    <source>
        <dbReference type="Proteomes" id="UP001302494"/>
    </source>
</evidence>
<dbReference type="InterPro" id="IPR009050">
    <property type="entry name" value="Globin-like_sf"/>
</dbReference>
<feature type="chain" id="PRO_5041706427" evidence="6">
    <location>
        <begin position="25"/>
        <end position="152"/>
    </location>
</feature>
<dbReference type="Pfam" id="PF01152">
    <property type="entry name" value="Bac_globin"/>
    <property type="match status" value="1"/>
</dbReference>
<dbReference type="GO" id="GO:0046872">
    <property type="term" value="F:metal ion binding"/>
    <property type="evidence" value="ECO:0007669"/>
    <property type="project" value="UniProtKB-KW"/>
</dbReference>
<accession>A0AA96GS55</accession>
<dbReference type="Gene3D" id="1.10.490.10">
    <property type="entry name" value="Globins"/>
    <property type="match status" value="1"/>
</dbReference>
<keyword evidence="4 5" id="KW-0408">Iron</keyword>
<dbReference type="InterPro" id="IPR012292">
    <property type="entry name" value="Globin/Proto"/>
</dbReference>
<evidence type="ECO:0000256" key="2">
    <source>
        <dbReference type="ARBA" id="ARBA00022617"/>
    </source>
</evidence>
<keyword evidence="2 5" id="KW-0349">Heme</keyword>
<name>A0AA96GS55_9BACT</name>
<gene>
    <name evidence="7" type="ORF">PQG83_04820</name>
</gene>
<organism evidence="7 8">
    <name type="scientific">Candidatus Nitrospira neomarina</name>
    <dbReference type="NCBI Taxonomy" id="3020899"/>
    <lineage>
        <taxon>Bacteria</taxon>
        <taxon>Pseudomonadati</taxon>
        <taxon>Nitrospirota</taxon>
        <taxon>Nitrospiria</taxon>
        <taxon>Nitrospirales</taxon>
        <taxon>Nitrospiraceae</taxon>
        <taxon>Nitrospira</taxon>
    </lineage>
</organism>
<evidence type="ECO:0000256" key="3">
    <source>
        <dbReference type="ARBA" id="ARBA00022723"/>
    </source>
</evidence>
<feature type="binding site" description="distal binding residue" evidence="5">
    <location>
        <position position="79"/>
    </location>
    <ligand>
        <name>heme</name>
        <dbReference type="ChEBI" id="CHEBI:30413"/>
    </ligand>
    <ligandPart>
        <name>Fe</name>
        <dbReference type="ChEBI" id="CHEBI:18248"/>
    </ligandPart>
</feature>
<evidence type="ECO:0000256" key="1">
    <source>
        <dbReference type="ARBA" id="ARBA00022448"/>
    </source>
</evidence>
<dbReference type="PROSITE" id="PS51257">
    <property type="entry name" value="PROKAR_LIPOPROTEIN"/>
    <property type="match status" value="1"/>
</dbReference>
<keyword evidence="6" id="KW-0732">Signal</keyword>
<keyword evidence="1" id="KW-0813">Transport</keyword>
<dbReference type="Proteomes" id="UP001302494">
    <property type="component" value="Chromosome"/>
</dbReference>
<dbReference type="GO" id="GO:0020037">
    <property type="term" value="F:heme binding"/>
    <property type="evidence" value="ECO:0007669"/>
    <property type="project" value="InterPro"/>
</dbReference>
<dbReference type="KEGG" id="nneo:PQG83_04820"/>
<dbReference type="RefSeq" id="WP_312747409.1">
    <property type="nucleotide sequence ID" value="NZ_CP116968.1"/>
</dbReference>
<feature type="signal peptide" evidence="6">
    <location>
        <begin position="1"/>
        <end position="24"/>
    </location>
</feature>
<evidence type="ECO:0000256" key="6">
    <source>
        <dbReference type="SAM" id="SignalP"/>
    </source>
</evidence>
<dbReference type="CDD" id="cd00454">
    <property type="entry name" value="TrHb1_N"/>
    <property type="match status" value="1"/>
</dbReference>
<reference evidence="7 8" key="1">
    <citation type="submission" date="2023-01" db="EMBL/GenBank/DDBJ databases">
        <title>Cultivation and genomic characterization of new, ubiquitous marine nitrite-oxidizing bacteria from the Nitrospirales.</title>
        <authorList>
            <person name="Mueller A.J."/>
            <person name="Daebeler A."/>
            <person name="Herbold C.W."/>
            <person name="Kirkegaard R.H."/>
            <person name="Daims H."/>
        </authorList>
    </citation>
    <scope>NUCLEOTIDE SEQUENCE [LARGE SCALE GENOMIC DNA]</scope>
    <source>
        <strain evidence="7 8">DK</strain>
    </source>
</reference>
<keyword evidence="8" id="KW-1185">Reference proteome</keyword>
<evidence type="ECO:0000313" key="7">
    <source>
        <dbReference type="EMBL" id="WNM63079.1"/>
    </source>
</evidence>
<dbReference type="AlphaFoldDB" id="A0AA96GS55"/>
<evidence type="ECO:0000256" key="5">
    <source>
        <dbReference type="PIRSR" id="PIRSR601486-1"/>
    </source>
</evidence>
<dbReference type="InterPro" id="IPR001486">
    <property type="entry name" value="Hemoglobin_trunc"/>
</dbReference>
<dbReference type="SUPFAM" id="SSF46458">
    <property type="entry name" value="Globin-like"/>
    <property type="match status" value="1"/>
</dbReference>
<keyword evidence="3 5" id="KW-0479">Metal-binding</keyword>
<evidence type="ECO:0000256" key="4">
    <source>
        <dbReference type="ARBA" id="ARBA00023004"/>
    </source>
</evidence>
<proteinExistence type="predicted"/>
<feature type="binding site" description="distal binding residue" evidence="5">
    <location>
        <position position="103"/>
    </location>
    <ligand>
        <name>heme</name>
        <dbReference type="ChEBI" id="CHEBI:30413"/>
    </ligand>
    <ligandPart>
        <name>Fe</name>
        <dbReference type="ChEBI" id="CHEBI:18248"/>
    </ligandPart>
</feature>
<dbReference type="EMBL" id="CP116968">
    <property type="protein sequence ID" value="WNM63079.1"/>
    <property type="molecule type" value="Genomic_DNA"/>
</dbReference>
<dbReference type="GO" id="GO:0019825">
    <property type="term" value="F:oxygen binding"/>
    <property type="evidence" value="ECO:0007669"/>
    <property type="project" value="InterPro"/>
</dbReference>
<sequence length="152" mass="16364">MRSWVRNVCFGFAVGLFLSGAACSTVEPPAGKDTASLYDRLGGKPAITAVIDEFVGNVANDARINDRFATTDIPKLKGHLVDQVCERTGGPCTYTGRDMKTTHAGMRITNADFTAMVEDLVSALNTFQVPQTEQKELLGLLGSMKPDIVKIP</sequence>